<protein>
    <submittedName>
        <fullName evidence="3">Type IV pilin protein</fullName>
    </submittedName>
</protein>
<keyword evidence="2" id="KW-1133">Transmembrane helix</keyword>
<feature type="transmembrane region" description="Helical" evidence="2">
    <location>
        <begin position="32"/>
        <end position="55"/>
    </location>
</feature>
<dbReference type="KEGG" id="dtl:H8F01_14655"/>
<keyword evidence="4" id="KW-1185">Reference proteome</keyword>
<proteinExistence type="predicted"/>
<reference evidence="3 4" key="1">
    <citation type="submission" date="2020-08" db="EMBL/GenBank/DDBJ databases">
        <title>Dyella sp. G9 isolated from forest soil.</title>
        <authorList>
            <person name="Fu J."/>
            <person name="Qiu L."/>
        </authorList>
    </citation>
    <scope>NUCLEOTIDE SEQUENCE [LARGE SCALE GENOMIC DNA]</scope>
    <source>
        <strain evidence="3 4">G9</strain>
    </source>
</reference>
<keyword evidence="2" id="KW-0812">Transmembrane</keyword>
<sequence length="159" mass="16544">MNSDGFRFRGVSRPRSSTASPLAVHAASARGFTLIELMVVVAVIAILASLALASYRRHVLHANRNAAESVMLGIASAEERYLVDNRAYVATASSVGYAAGTLPSNYNFGITVGTTPPTYTITATAVSTSGQANDTGCTTLTVDNTGAKTPSPTTSPCWQ</sequence>
<dbReference type="Proteomes" id="UP000515873">
    <property type="component" value="Chromosome"/>
</dbReference>
<gene>
    <name evidence="3" type="ORF">H8F01_14655</name>
</gene>
<dbReference type="GO" id="GO:0043683">
    <property type="term" value="P:type IV pilus assembly"/>
    <property type="evidence" value="ECO:0007669"/>
    <property type="project" value="InterPro"/>
</dbReference>
<evidence type="ECO:0000256" key="2">
    <source>
        <dbReference type="SAM" id="Phobius"/>
    </source>
</evidence>
<keyword evidence="2" id="KW-0472">Membrane</keyword>
<accession>A0A7G8Q0N8</accession>
<dbReference type="SUPFAM" id="SSF54523">
    <property type="entry name" value="Pili subunits"/>
    <property type="match status" value="1"/>
</dbReference>
<dbReference type="InterPro" id="IPR000983">
    <property type="entry name" value="Bac_GSPG_pilin"/>
</dbReference>
<evidence type="ECO:0000313" key="4">
    <source>
        <dbReference type="Proteomes" id="UP000515873"/>
    </source>
</evidence>
<dbReference type="NCBIfam" id="TIGR02532">
    <property type="entry name" value="IV_pilin_GFxxxE"/>
    <property type="match status" value="1"/>
</dbReference>
<dbReference type="AlphaFoldDB" id="A0A7G8Q0N8"/>
<dbReference type="GO" id="GO:0015628">
    <property type="term" value="P:protein secretion by the type II secretion system"/>
    <property type="evidence" value="ECO:0007669"/>
    <property type="project" value="InterPro"/>
</dbReference>
<name>A0A7G8Q0N8_9GAMM</name>
<dbReference type="InterPro" id="IPR045584">
    <property type="entry name" value="Pilin-like"/>
</dbReference>
<dbReference type="InterPro" id="IPR031982">
    <property type="entry name" value="PilE-like"/>
</dbReference>
<evidence type="ECO:0000256" key="1">
    <source>
        <dbReference type="ARBA" id="ARBA00022481"/>
    </source>
</evidence>
<evidence type="ECO:0000313" key="3">
    <source>
        <dbReference type="EMBL" id="QNK00346.1"/>
    </source>
</evidence>
<dbReference type="InterPro" id="IPR012902">
    <property type="entry name" value="N_methyl_site"/>
</dbReference>
<dbReference type="PROSITE" id="PS00409">
    <property type="entry name" value="PROKAR_NTER_METHYL"/>
    <property type="match status" value="1"/>
</dbReference>
<organism evidence="3 4">
    <name type="scientific">Dyella telluris</name>
    <dbReference type="NCBI Taxonomy" id="2763498"/>
    <lineage>
        <taxon>Bacteria</taxon>
        <taxon>Pseudomonadati</taxon>
        <taxon>Pseudomonadota</taxon>
        <taxon>Gammaproteobacteria</taxon>
        <taxon>Lysobacterales</taxon>
        <taxon>Rhodanobacteraceae</taxon>
        <taxon>Dyella</taxon>
    </lineage>
</organism>
<dbReference type="EMBL" id="CP060412">
    <property type="protein sequence ID" value="QNK00346.1"/>
    <property type="molecule type" value="Genomic_DNA"/>
</dbReference>
<dbReference type="Gene3D" id="3.30.700.10">
    <property type="entry name" value="Glycoprotein, Type 4 Pilin"/>
    <property type="match status" value="1"/>
</dbReference>
<dbReference type="GO" id="GO:0015627">
    <property type="term" value="C:type II protein secretion system complex"/>
    <property type="evidence" value="ECO:0007669"/>
    <property type="project" value="InterPro"/>
</dbReference>
<dbReference type="RefSeq" id="WP_187055825.1">
    <property type="nucleotide sequence ID" value="NZ_CP060412.1"/>
</dbReference>
<dbReference type="Pfam" id="PF16732">
    <property type="entry name" value="ComP_DUS"/>
    <property type="match status" value="1"/>
</dbReference>
<keyword evidence="1" id="KW-0488">Methylation</keyword>
<dbReference type="PRINTS" id="PR00813">
    <property type="entry name" value="BCTERIALGSPG"/>
</dbReference>
<dbReference type="Pfam" id="PF07963">
    <property type="entry name" value="N_methyl"/>
    <property type="match status" value="1"/>
</dbReference>